<dbReference type="GO" id="GO:0071949">
    <property type="term" value="F:FAD binding"/>
    <property type="evidence" value="ECO:0007669"/>
    <property type="project" value="InterPro"/>
</dbReference>
<evidence type="ECO:0000259" key="5">
    <source>
        <dbReference type="PROSITE" id="PS51387"/>
    </source>
</evidence>
<dbReference type="Pfam" id="PF01565">
    <property type="entry name" value="FAD_binding_4"/>
    <property type="match status" value="1"/>
</dbReference>
<dbReference type="Pfam" id="PF02913">
    <property type="entry name" value="FAD-oxidase_C"/>
    <property type="match status" value="1"/>
</dbReference>
<dbReference type="GO" id="GO:0016491">
    <property type="term" value="F:oxidoreductase activity"/>
    <property type="evidence" value="ECO:0007669"/>
    <property type="project" value="UniProtKB-KW"/>
</dbReference>
<dbReference type="InterPro" id="IPR016164">
    <property type="entry name" value="FAD-linked_Oxase-like_C"/>
</dbReference>
<dbReference type="Proteomes" id="UP000325957">
    <property type="component" value="Unassembled WGS sequence"/>
</dbReference>
<dbReference type="RefSeq" id="WP_158033129.1">
    <property type="nucleotide sequence ID" value="NZ_ML708613.1"/>
</dbReference>
<evidence type="ECO:0000313" key="7">
    <source>
        <dbReference type="Proteomes" id="UP000325957"/>
    </source>
</evidence>
<dbReference type="PANTHER" id="PTHR42934">
    <property type="entry name" value="GLYCOLATE OXIDASE SUBUNIT GLCD"/>
    <property type="match status" value="1"/>
</dbReference>
<gene>
    <name evidence="6" type="ORF">FCK90_04600</name>
</gene>
<sequence length="458" mass="47903">MGVVQTLLDALGEDVVTTAPDRLEAMRTDRSGWVAEGSPLALVEARTVEEVQEAMRIADAARTPVVPRGAGTGLAGGAVGTEGSIVVSVERMNRILEISAEDEYAVVEPGVITADLNRALEEHGLWYAPDPVSKNISTIGGNIATNAGGLVCTKYGVTREAVLALDVVLPGGTLLRTGRRTIKGVTGYDLTALFVGSEGTLGIVVGATVRALPAPKGETMTLGALFSDVKAAASASAAITAAGLRPSVMELIDAATLNLIRDYLGHEVFENLLGTSAGGSYFLVQFDAGTGALAGTRALQLVEENGGTGTLSHDPAEAEGLLRIRGSANPALTAAGTMLVEDVAVPRSRMPEMFARIEEIARRHDVRIPTIAHAGDGNLHPTFIFDGPDVPPEVWAAADEMFEASTEFGGTLTGEHGVGLLKRRWLKGELGEDSYRLQAEVKAVFDPNGIMNPGKVFD</sequence>
<comment type="cofactor">
    <cofactor evidence="1">
        <name>FAD</name>
        <dbReference type="ChEBI" id="CHEBI:57692"/>
    </cofactor>
</comment>
<dbReference type="InterPro" id="IPR006094">
    <property type="entry name" value="Oxid_FAD_bind_N"/>
</dbReference>
<reference evidence="6 7" key="1">
    <citation type="submission" date="2019-05" db="EMBL/GenBank/DDBJ databases">
        <title>Kocuria coralli sp. nov., a novel actinobacterium isolated from coral reef seawater.</title>
        <authorList>
            <person name="Li J."/>
        </authorList>
    </citation>
    <scope>NUCLEOTIDE SEQUENCE [LARGE SCALE GENOMIC DNA]</scope>
    <source>
        <strain evidence="6 7">SCSIO 13007</strain>
    </source>
</reference>
<dbReference type="PANTHER" id="PTHR42934:SF2">
    <property type="entry name" value="GLYCOLATE OXIDASE SUBUNIT GLCD"/>
    <property type="match status" value="1"/>
</dbReference>
<dbReference type="InterPro" id="IPR016169">
    <property type="entry name" value="FAD-bd_PCMH_sub2"/>
</dbReference>
<evidence type="ECO:0000256" key="2">
    <source>
        <dbReference type="ARBA" id="ARBA00022630"/>
    </source>
</evidence>
<dbReference type="EMBL" id="SZWF01000004">
    <property type="protein sequence ID" value="KAA9394818.1"/>
    <property type="molecule type" value="Genomic_DNA"/>
</dbReference>
<dbReference type="InterPro" id="IPR016171">
    <property type="entry name" value="Vanillyl_alc_oxidase_C-sub2"/>
</dbReference>
<dbReference type="InterPro" id="IPR036318">
    <property type="entry name" value="FAD-bd_PCMH-like_sf"/>
</dbReference>
<dbReference type="InterPro" id="IPR004113">
    <property type="entry name" value="FAD-bd_oxidored_4_C"/>
</dbReference>
<dbReference type="InterPro" id="IPR051914">
    <property type="entry name" value="FAD-linked_OxidoTrans_Type4"/>
</dbReference>
<keyword evidence="3" id="KW-0274">FAD</keyword>
<dbReference type="SUPFAM" id="SSF56176">
    <property type="entry name" value="FAD-binding/transporter-associated domain-like"/>
    <property type="match status" value="1"/>
</dbReference>
<dbReference type="Gene3D" id="3.30.70.2740">
    <property type="match status" value="1"/>
</dbReference>
<evidence type="ECO:0000256" key="4">
    <source>
        <dbReference type="ARBA" id="ARBA00023002"/>
    </source>
</evidence>
<accession>A0A5J5KZJ0</accession>
<comment type="caution">
    <text evidence="6">The sequence shown here is derived from an EMBL/GenBank/DDBJ whole genome shotgun (WGS) entry which is preliminary data.</text>
</comment>
<organism evidence="6 7">
    <name type="scientific">Kocuria coralli</name>
    <dbReference type="NCBI Taxonomy" id="1461025"/>
    <lineage>
        <taxon>Bacteria</taxon>
        <taxon>Bacillati</taxon>
        <taxon>Actinomycetota</taxon>
        <taxon>Actinomycetes</taxon>
        <taxon>Micrococcales</taxon>
        <taxon>Micrococcaceae</taxon>
        <taxon>Kocuria</taxon>
    </lineage>
</organism>
<dbReference type="OrthoDB" id="9811557at2"/>
<dbReference type="Gene3D" id="1.10.45.10">
    <property type="entry name" value="Vanillyl-alcohol Oxidase, Chain A, domain 4"/>
    <property type="match status" value="1"/>
</dbReference>
<proteinExistence type="predicted"/>
<dbReference type="SUPFAM" id="SSF55103">
    <property type="entry name" value="FAD-linked oxidases, C-terminal domain"/>
    <property type="match status" value="1"/>
</dbReference>
<evidence type="ECO:0000313" key="6">
    <source>
        <dbReference type="EMBL" id="KAA9394818.1"/>
    </source>
</evidence>
<evidence type="ECO:0000256" key="3">
    <source>
        <dbReference type="ARBA" id="ARBA00022827"/>
    </source>
</evidence>
<dbReference type="PROSITE" id="PS51387">
    <property type="entry name" value="FAD_PCMH"/>
    <property type="match status" value="1"/>
</dbReference>
<dbReference type="AlphaFoldDB" id="A0A5J5KZJ0"/>
<protein>
    <submittedName>
        <fullName evidence="6">FAD-binding protein</fullName>
    </submittedName>
</protein>
<dbReference type="FunFam" id="1.10.45.10:FF:000001">
    <property type="entry name" value="D-lactate dehydrogenase mitochondrial"/>
    <property type="match status" value="1"/>
</dbReference>
<keyword evidence="4" id="KW-0560">Oxidoreductase</keyword>
<keyword evidence="7" id="KW-1185">Reference proteome</keyword>
<feature type="domain" description="FAD-binding PCMH-type" evidence="5">
    <location>
        <begin position="35"/>
        <end position="214"/>
    </location>
</feature>
<keyword evidence="2" id="KW-0285">Flavoprotein</keyword>
<name>A0A5J5KZJ0_9MICC</name>
<evidence type="ECO:0000256" key="1">
    <source>
        <dbReference type="ARBA" id="ARBA00001974"/>
    </source>
</evidence>
<dbReference type="Gene3D" id="3.30.465.10">
    <property type="match status" value="1"/>
</dbReference>
<dbReference type="InterPro" id="IPR016166">
    <property type="entry name" value="FAD-bd_PCMH"/>
</dbReference>